<accession>A0A1Q9CC78</accession>
<sequence length="143" mass="15991">MAGHPWQTNSISCHEGGHIWYGRGPALRQALVLVQMFEAPETKVAAADDAEDQSPFRMELTVLTELLQPWRLRFTQPPRHLRILVHFEHKQGGVYGQRKQTELRRLELGPGSEGTGQSDKALQSAWTSSVHPSSYLGLLHGDA</sequence>
<organism evidence="1 2">
    <name type="scientific">Symbiodinium microadriaticum</name>
    <name type="common">Dinoflagellate</name>
    <name type="synonym">Zooxanthella microadriatica</name>
    <dbReference type="NCBI Taxonomy" id="2951"/>
    <lineage>
        <taxon>Eukaryota</taxon>
        <taxon>Sar</taxon>
        <taxon>Alveolata</taxon>
        <taxon>Dinophyceae</taxon>
        <taxon>Suessiales</taxon>
        <taxon>Symbiodiniaceae</taxon>
        <taxon>Symbiodinium</taxon>
    </lineage>
</organism>
<reference evidence="1 2" key="1">
    <citation type="submission" date="2016-02" db="EMBL/GenBank/DDBJ databases">
        <title>Genome analysis of coral dinoflagellate symbionts highlights evolutionary adaptations to a symbiotic lifestyle.</title>
        <authorList>
            <person name="Aranda M."/>
            <person name="Li Y."/>
            <person name="Liew Y.J."/>
            <person name="Baumgarten S."/>
            <person name="Simakov O."/>
            <person name="Wilson M."/>
            <person name="Piel J."/>
            <person name="Ashoor H."/>
            <person name="Bougouffa S."/>
            <person name="Bajic V.B."/>
            <person name="Ryu T."/>
            <person name="Ravasi T."/>
            <person name="Bayer T."/>
            <person name="Micklem G."/>
            <person name="Kim H."/>
            <person name="Bhak J."/>
            <person name="Lajeunesse T.C."/>
            <person name="Voolstra C.R."/>
        </authorList>
    </citation>
    <scope>NUCLEOTIDE SEQUENCE [LARGE SCALE GENOMIC DNA]</scope>
    <source>
        <strain evidence="1 2">CCMP2467</strain>
    </source>
</reference>
<dbReference type="OrthoDB" id="10268938at2759"/>
<evidence type="ECO:0000313" key="2">
    <source>
        <dbReference type="Proteomes" id="UP000186817"/>
    </source>
</evidence>
<comment type="caution">
    <text evidence="1">The sequence shown here is derived from an EMBL/GenBank/DDBJ whole genome shotgun (WGS) entry which is preliminary data.</text>
</comment>
<name>A0A1Q9CC78_SYMMI</name>
<dbReference type="EMBL" id="LSRX01001371">
    <property type="protein sequence ID" value="OLP80535.1"/>
    <property type="molecule type" value="Genomic_DNA"/>
</dbReference>
<dbReference type="AlphaFoldDB" id="A0A1Q9CC78"/>
<gene>
    <name evidence="1" type="ORF">AK812_SmicGene39043</name>
</gene>
<keyword evidence="2" id="KW-1185">Reference proteome</keyword>
<evidence type="ECO:0000313" key="1">
    <source>
        <dbReference type="EMBL" id="OLP80535.1"/>
    </source>
</evidence>
<protein>
    <submittedName>
        <fullName evidence="1">Uncharacterized protein</fullName>
    </submittedName>
</protein>
<dbReference type="Proteomes" id="UP000186817">
    <property type="component" value="Unassembled WGS sequence"/>
</dbReference>
<proteinExistence type="predicted"/>